<dbReference type="STRING" id="1802593.A2172_04065"/>
<evidence type="ECO:0000256" key="1">
    <source>
        <dbReference type="SAM" id="Phobius"/>
    </source>
</evidence>
<organism evidence="2 3">
    <name type="scientific">Candidatus Woykebacteria bacterium RBG_13_40_15</name>
    <dbReference type="NCBI Taxonomy" id="1802593"/>
    <lineage>
        <taxon>Bacteria</taxon>
        <taxon>Candidatus Woykeibacteriota</taxon>
    </lineage>
</organism>
<keyword evidence="1" id="KW-0472">Membrane</keyword>
<sequence>MTVPAVTIYLAKLPIEFFIWWFWEAPITLLKILKFIFLAFAHLFSLKSLFTTFFKPWKNEYREGLVRTAIFIGATIKTLLIIFDFCILSLVLVIEAVVFFAWFALPILALVSLYGAIFAK</sequence>
<protein>
    <submittedName>
        <fullName evidence="2">Uncharacterized protein</fullName>
    </submittedName>
</protein>
<name>A0A1G1W6Q9_9BACT</name>
<keyword evidence="1" id="KW-0812">Transmembrane</keyword>
<feature type="transmembrane region" description="Helical" evidence="1">
    <location>
        <begin position="99"/>
        <end position="119"/>
    </location>
</feature>
<comment type="caution">
    <text evidence="2">The sequence shown here is derived from an EMBL/GenBank/DDBJ whole genome shotgun (WGS) entry which is preliminary data.</text>
</comment>
<dbReference type="Proteomes" id="UP000176631">
    <property type="component" value="Unassembled WGS sequence"/>
</dbReference>
<feature type="transmembrane region" description="Helical" evidence="1">
    <location>
        <begin position="65"/>
        <end position="93"/>
    </location>
</feature>
<accession>A0A1G1W6Q9</accession>
<keyword evidence="1" id="KW-1133">Transmembrane helix</keyword>
<reference evidence="2 3" key="1">
    <citation type="journal article" date="2016" name="Nat. Commun.">
        <title>Thousands of microbial genomes shed light on interconnected biogeochemical processes in an aquifer system.</title>
        <authorList>
            <person name="Anantharaman K."/>
            <person name="Brown C.T."/>
            <person name="Hug L.A."/>
            <person name="Sharon I."/>
            <person name="Castelle C.J."/>
            <person name="Probst A.J."/>
            <person name="Thomas B.C."/>
            <person name="Singh A."/>
            <person name="Wilkins M.J."/>
            <person name="Karaoz U."/>
            <person name="Brodie E.L."/>
            <person name="Williams K.H."/>
            <person name="Hubbard S.S."/>
            <person name="Banfield J.F."/>
        </authorList>
    </citation>
    <scope>NUCLEOTIDE SEQUENCE [LARGE SCALE GENOMIC DNA]</scope>
</reference>
<evidence type="ECO:0000313" key="3">
    <source>
        <dbReference type="Proteomes" id="UP000176631"/>
    </source>
</evidence>
<dbReference type="AlphaFoldDB" id="A0A1G1W6Q9"/>
<gene>
    <name evidence="2" type="ORF">A2172_04065</name>
</gene>
<dbReference type="EMBL" id="MHCP01000025">
    <property type="protein sequence ID" value="OGY23376.1"/>
    <property type="molecule type" value="Genomic_DNA"/>
</dbReference>
<evidence type="ECO:0000313" key="2">
    <source>
        <dbReference type="EMBL" id="OGY23376.1"/>
    </source>
</evidence>
<proteinExistence type="predicted"/>